<organism evidence="1 2">
    <name type="scientific">Eikenella corrodens</name>
    <dbReference type="NCBI Taxonomy" id="539"/>
    <lineage>
        <taxon>Bacteria</taxon>
        <taxon>Pseudomonadati</taxon>
        <taxon>Pseudomonadota</taxon>
        <taxon>Betaproteobacteria</taxon>
        <taxon>Neisseriales</taxon>
        <taxon>Neisseriaceae</taxon>
        <taxon>Eikenella</taxon>
    </lineage>
</organism>
<evidence type="ECO:0000313" key="2">
    <source>
        <dbReference type="Proteomes" id="UP000077589"/>
    </source>
</evidence>
<gene>
    <name evidence="1" type="ORF">A7P90_11870</name>
</gene>
<sequence>MLTLDPDSNRQFIIIRNHQDIAVCTTELNEQGQLICQTTAELDSQNRIRGFFCYTAAAGCITACRIYHYHTPPFAQEDGFADYRDTGNGLQLLCYTHSYRISAQTARCDWFDAQGELAYYDWFVHDPDIGEHIYAGTYLPHETEHLPVNRIQPYLPVYTD</sequence>
<dbReference type="AlphaFoldDB" id="A0A1A9RAW5"/>
<dbReference type="STRING" id="539.A7P85_05780"/>
<proteinExistence type="predicted"/>
<comment type="caution">
    <text evidence="1">The sequence shown here is derived from an EMBL/GenBank/DDBJ whole genome shotgun (WGS) entry which is preliminary data.</text>
</comment>
<dbReference type="Proteomes" id="UP000077589">
    <property type="component" value="Unassembled WGS sequence"/>
</dbReference>
<protein>
    <submittedName>
        <fullName evidence="1">Uncharacterized protein</fullName>
    </submittedName>
</protein>
<dbReference type="EMBL" id="LXSG01000049">
    <property type="protein sequence ID" value="OAM14880.1"/>
    <property type="molecule type" value="Genomic_DNA"/>
</dbReference>
<reference evidence="2" key="1">
    <citation type="submission" date="2016-05" db="EMBL/GenBank/DDBJ databases">
        <title>Draft genome of Corynebacterium afermentans subsp. afermentans LCDC 88199T.</title>
        <authorList>
            <person name="Bernier A.-M."/>
            <person name="Bernard K."/>
        </authorList>
    </citation>
    <scope>NUCLEOTIDE SEQUENCE [LARGE SCALE GENOMIC DNA]</scope>
    <source>
        <strain evidence="2">NML04-0072</strain>
    </source>
</reference>
<dbReference type="OrthoDB" id="8612097at2"/>
<accession>A0A1A9RAW5</accession>
<evidence type="ECO:0000313" key="1">
    <source>
        <dbReference type="EMBL" id="OAM14880.1"/>
    </source>
</evidence>
<name>A0A1A9RAW5_EIKCO</name>
<dbReference type="RefSeq" id="WP_049259299.1">
    <property type="nucleotide sequence ID" value="NZ_JVFA01000099.1"/>
</dbReference>